<evidence type="ECO:0000313" key="2">
    <source>
        <dbReference type="EMBL" id="ASI91624.1"/>
    </source>
</evidence>
<keyword evidence="6" id="KW-1185">Reference proteome</keyword>
<evidence type="ECO:0000313" key="7">
    <source>
        <dbReference type="Proteomes" id="UP000279760"/>
    </source>
</evidence>
<evidence type="ECO:0000313" key="4">
    <source>
        <dbReference type="EMBL" id="PRQ65013.1"/>
    </source>
</evidence>
<dbReference type="AlphaFoldDB" id="A0A241T918"/>
<reference evidence="2" key="3">
    <citation type="journal article" date="2018" name="BMC Genomics">
        <title>Comparative genomic analysis reveals the evolution and environmental adaptation strategies of vibrios.</title>
        <authorList>
            <person name="Lin H."/>
            <person name="Yu M."/>
            <person name="Wang X."/>
            <person name="Zhang X.H."/>
        </authorList>
    </citation>
    <scope>NUCLEOTIDE SEQUENCE</scope>
    <source>
        <strain evidence="2">QT6D1</strain>
    </source>
</reference>
<accession>A0A2S9ZGX5</accession>
<dbReference type="NCBIfam" id="NF038094">
    <property type="entry name" value="CueP_fam"/>
    <property type="match status" value="1"/>
</dbReference>
<dbReference type="EMBL" id="CP033578">
    <property type="protein sequence ID" value="AYV23827.1"/>
    <property type="molecule type" value="Genomic_DNA"/>
</dbReference>
<name>A0A241T918_9VIBR</name>
<evidence type="ECO:0000256" key="1">
    <source>
        <dbReference type="SAM" id="SignalP"/>
    </source>
</evidence>
<accession>A0A241T918</accession>
<dbReference type="RefSeq" id="WP_006070239.1">
    <property type="nucleotide sequence ID" value="NZ_CP018309.1"/>
</dbReference>
<sequence length="174" mass="19348">MRRLILVASMLASFGVFASQGSEFSKLTPHEALDEANAMFRTGEASIQVKPTKIVGQFKDGSLGAVPLEKEFLVSIAPYLNKMHPCDMHLPTGCTGELQNEKMGVTVYDKDSHRQLLFKMAKTNPNGFIDLWLPRDREHLEIIVNYKGKKATKVIGTSIMDNTCITDMKLESVS</sequence>
<evidence type="ECO:0000313" key="6">
    <source>
        <dbReference type="Proteomes" id="UP000238163"/>
    </source>
</evidence>
<dbReference type="STRING" id="689.VME0621_04728"/>
<reference evidence="3 7" key="5">
    <citation type="submission" date="2018-11" db="EMBL/GenBank/DDBJ databases">
        <title>Complete Genome Sequence of Vbrio mediterranei 117-T6: a Potential Pathogen Bacteria Isolated from the Conchocelis of Pyropia.</title>
        <authorList>
            <person name="Liu Q."/>
        </authorList>
    </citation>
    <scope>NUCLEOTIDE SEQUENCE [LARGE SCALE GENOMIC DNA]</scope>
    <source>
        <strain evidence="3 7">117-T6</strain>
    </source>
</reference>
<organism evidence="2 5">
    <name type="scientific">Vibrio mediterranei</name>
    <dbReference type="NCBI Taxonomy" id="689"/>
    <lineage>
        <taxon>Bacteria</taxon>
        <taxon>Pseudomonadati</taxon>
        <taxon>Pseudomonadota</taxon>
        <taxon>Gammaproteobacteria</taxon>
        <taxon>Vibrionales</taxon>
        <taxon>Vibrionaceae</taxon>
        <taxon>Vibrio</taxon>
    </lineage>
</organism>
<evidence type="ECO:0008006" key="8">
    <source>
        <dbReference type="Google" id="ProtNLM"/>
    </source>
</evidence>
<feature type="chain" id="PRO_5044569835" description="DUF4251 domain-containing protein" evidence="1">
    <location>
        <begin position="19"/>
        <end position="174"/>
    </location>
</feature>
<reference evidence="4 6" key="4">
    <citation type="submission" date="2018-03" db="EMBL/GenBank/DDBJ databases">
        <title>Genetic Diversity and Phenotypic Plasticity of AHL Mediated Quorum Sensing in Environmental Strains of Vibrio mediterranei.</title>
        <authorList>
            <person name="Lantoine F."/>
            <person name="Vouve F."/>
        </authorList>
    </citation>
    <scope>NUCLEOTIDE SEQUENCE [LARGE SCALE GENOMIC DNA]</scope>
    <source>
        <strain evidence="4 6">17LN0615E</strain>
    </source>
</reference>
<proteinExistence type="predicted"/>
<gene>
    <name evidence="2" type="ORF">BSZ05_17390</name>
    <name evidence="4" type="ORF">COR51_24295</name>
    <name evidence="3" type="ORF">ECB94_21350</name>
</gene>
<dbReference type="Proteomes" id="UP000279760">
    <property type="component" value="Chromosome 2"/>
</dbReference>
<protein>
    <recommendedName>
        <fullName evidence="8">DUF4251 domain-containing protein</fullName>
    </recommendedName>
</protein>
<evidence type="ECO:0000313" key="5">
    <source>
        <dbReference type="Proteomes" id="UP000197092"/>
    </source>
</evidence>
<dbReference type="Proteomes" id="UP000238163">
    <property type="component" value="Unassembled WGS sequence"/>
</dbReference>
<dbReference type="EMBL" id="CP018309">
    <property type="protein sequence ID" value="ASI91624.1"/>
    <property type="molecule type" value="Genomic_DNA"/>
</dbReference>
<feature type="signal peptide" evidence="1">
    <location>
        <begin position="1"/>
        <end position="18"/>
    </location>
</feature>
<reference evidence="5" key="1">
    <citation type="submission" date="2016-12" db="EMBL/GenBank/DDBJ databases">
        <title>Comparative genomic analysis reveals the diversity, evolution, and environmental adaptation strategies of the genus Vibrio.</title>
        <authorList>
            <person name="Lin H."/>
            <person name="Wang X."/>
            <person name="Zhang X.-H."/>
        </authorList>
    </citation>
    <scope>NUCLEOTIDE SEQUENCE [LARGE SCALE GENOMIC DNA]</scope>
    <source>
        <strain evidence="5">QT6D1</strain>
    </source>
</reference>
<dbReference type="Pfam" id="PF21172">
    <property type="entry name" value="CueP"/>
    <property type="match status" value="1"/>
</dbReference>
<dbReference type="Gene3D" id="2.60.40.3700">
    <property type="match status" value="1"/>
</dbReference>
<evidence type="ECO:0000313" key="3">
    <source>
        <dbReference type="EMBL" id="AYV23827.1"/>
    </source>
</evidence>
<keyword evidence="1" id="KW-0732">Signal</keyword>
<dbReference type="KEGG" id="vsh:BSZ05_17390"/>
<dbReference type="EMBL" id="NWTN01000028">
    <property type="protein sequence ID" value="PRQ65013.1"/>
    <property type="molecule type" value="Genomic_DNA"/>
</dbReference>
<dbReference type="InterPro" id="IPR047808">
    <property type="entry name" value="CueP-like"/>
</dbReference>
<dbReference type="GeneID" id="64088145"/>
<reference evidence="4 6" key="2">
    <citation type="submission" date="2017-09" db="EMBL/GenBank/DDBJ databases">
        <authorList>
            <person name="Girard L."/>
            <person name="Lami R."/>
            <person name="Suzuki M."/>
            <person name="Baudart J."/>
        </authorList>
    </citation>
    <scope>NUCLEOTIDE SEQUENCE [LARGE SCALE GENOMIC DNA]</scope>
    <source>
        <strain evidence="4 6">17LN0615E</strain>
    </source>
</reference>
<dbReference type="Proteomes" id="UP000197092">
    <property type="component" value="Chromosome 2"/>
</dbReference>